<proteinExistence type="predicted"/>
<organism evidence="2 3">
    <name type="scientific">Candidatus Nitrospira allomarina</name>
    <dbReference type="NCBI Taxonomy" id="3020900"/>
    <lineage>
        <taxon>Bacteria</taxon>
        <taxon>Pseudomonadati</taxon>
        <taxon>Nitrospirota</taxon>
        <taxon>Nitrospiria</taxon>
        <taxon>Nitrospirales</taxon>
        <taxon>Nitrospiraceae</taxon>
        <taxon>Nitrospira</taxon>
    </lineage>
</organism>
<dbReference type="Pfam" id="PF00041">
    <property type="entry name" value="fn3"/>
    <property type="match status" value="1"/>
</dbReference>
<dbReference type="InterPro" id="IPR013783">
    <property type="entry name" value="Ig-like_fold"/>
</dbReference>
<accession>A0AA96GGH9</accession>
<evidence type="ECO:0000313" key="3">
    <source>
        <dbReference type="Proteomes" id="UP001302719"/>
    </source>
</evidence>
<evidence type="ECO:0000313" key="2">
    <source>
        <dbReference type="EMBL" id="WNM59875.1"/>
    </source>
</evidence>
<protein>
    <submittedName>
        <fullName evidence="2">Fibronectin type III domain-containing protein</fullName>
    </submittedName>
</protein>
<sequence length="135" mass="14893">MSHDQGFSQITYPHTHTHSFRSVFRSLWTIVLFLCLFSSNALAGEVTLAWNPPSAEYGGFIVAYGTSSGTYSETQDVGAQAIYTVTSLTPGQTYYFAVKAYDRARKIESPFSNQVSVTLPIVNARPAPPKDVKVY</sequence>
<dbReference type="PROSITE" id="PS50853">
    <property type="entry name" value="FN3"/>
    <property type="match status" value="1"/>
</dbReference>
<dbReference type="RefSeq" id="WP_312646758.1">
    <property type="nucleotide sequence ID" value="NZ_CP116967.1"/>
</dbReference>
<gene>
    <name evidence="2" type="ORF">PP769_09000</name>
</gene>
<dbReference type="EMBL" id="CP116967">
    <property type="protein sequence ID" value="WNM59875.1"/>
    <property type="molecule type" value="Genomic_DNA"/>
</dbReference>
<dbReference type="SUPFAM" id="SSF49265">
    <property type="entry name" value="Fibronectin type III"/>
    <property type="match status" value="1"/>
</dbReference>
<dbReference type="InterPro" id="IPR036116">
    <property type="entry name" value="FN3_sf"/>
</dbReference>
<dbReference type="CDD" id="cd00063">
    <property type="entry name" value="FN3"/>
    <property type="match status" value="1"/>
</dbReference>
<reference evidence="2 3" key="1">
    <citation type="submission" date="2023-01" db="EMBL/GenBank/DDBJ databases">
        <title>Cultivation and genomic characterization of new, ubiquitous marine nitrite-oxidizing bacteria from the Nitrospirales.</title>
        <authorList>
            <person name="Mueller A.J."/>
            <person name="Daebeler A."/>
            <person name="Herbold C.W."/>
            <person name="Kirkegaard R.H."/>
            <person name="Daims H."/>
        </authorList>
    </citation>
    <scope>NUCLEOTIDE SEQUENCE [LARGE SCALE GENOMIC DNA]</scope>
    <source>
        <strain evidence="2 3">VA</strain>
    </source>
</reference>
<dbReference type="InterPro" id="IPR003961">
    <property type="entry name" value="FN3_dom"/>
</dbReference>
<name>A0AA96GGH9_9BACT</name>
<evidence type="ECO:0000259" key="1">
    <source>
        <dbReference type="PROSITE" id="PS50853"/>
    </source>
</evidence>
<feature type="domain" description="Fibronectin type-III" evidence="1">
    <location>
        <begin position="30"/>
        <end position="122"/>
    </location>
</feature>
<dbReference type="KEGG" id="nall:PP769_09000"/>
<dbReference type="Gene3D" id="2.60.40.10">
    <property type="entry name" value="Immunoglobulins"/>
    <property type="match status" value="1"/>
</dbReference>
<dbReference type="SMART" id="SM00060">
    <property type="entry name" value="FN3"/>
    <property type="match status" value="1"/>
</dbReference>
<keyword evidence="3" id="KW-1185">Reference proteome</keyword>
<dbReference type="Proteomes" id="UP001302719">
    <property type="component" value="Chromosome"/>
</dbReference>
<dbReference type="AlphaFoldDB" id="A0AA96GGH9"/>